<dbReference type="HOGENOM" id="CLU_2777454_0_0_1"/>
<dbReference type="GeneID" id="5490589"/>
<keyword evidence="1" id="KW-0812">Transmembrane</keyword>
<feature type="transmembrane region" description="Helical" evidence="1">
    <location>
        <begin position="36"/>
        <end position="56"/>
    </location>
</feature>
<dbReference type="InParanoid" id="A7EG83"/>
<protein>
    <submittedName>
        <fullName evidence="2">Uncharacterized protein</fullName>
    </submittedName>
</protein>
<name>A7EG83_SCLS1</name>
<dbReference type="Proteomes" id="UP000001312">
    <property type="component" value="Unassembled WGS sequence"/>
</dbReference>
<reference evidence="3" key="1">
    <citation type="journal article" date="2011" name="PLoS Genet.">
        <title>Genomic analysis of the necrotrophic fungal pathogens Sclerotinia sclerotiorum and Botrytis cinerea.</title>
        <authorList>
            <person name="Amselem J."/>
            <person name="Cuomo C.A."/>
            <person name="van Kan J.A."/>
            <person name="Viaud M."/>
            <person name="Benito E.P."/>
            <person name="Couloux A."/>
            <person name="Coutinho P.M."/>
            <person name="de Vries R.P."/>
            <person name="Dyer P.S."/>
            <person name="Fillinger S."/>
            <person name="Fournier E."/>
            <person name="Gout L."/>
            <person name="Hahn M."/>
            <person name="Kohn L."/>
            <person name="Lapalu N."/>
            <person name="Plummer K.M."/>
            <person name="Pradier J.M."/>
            <person name="Quevillon E."/>
            <person name="Sharon A."/>
            <person name="Simon A."/>
            <person name="ten Have A."/>
            <person name="Tudzynski B."/>
            <person name="Tudzynski P."/>
            <person name="Wincker P."/>
            <person name="Andrew M."/>
            <person name="Anthouard V."/>
            <person name="Beever R.E."/>
            <person name="Beffa R."/>
            <person name="Benoit I."/>
            <person name="Bouzid O."/>
            <person name="Brault B."/>
            <person name="Chen Z."/>
            <person name="Choquer M."/>
            <person name="Collemare J."/>
            <person name="Cotton P."/>
            <person name="Danchin E.G."/>
            <person name="Da Silva C."/>
            <person name="Gautier A."/>
            <person name="Giraud C."/>
            <person name="Giraud T."/>
            <person name="Gonzalez C."/>
            <person name="Grossetete S."/>
            <person name="Guldener U."/>
            <person name="Henrissat B."/>
            <person name="Howlett B.J."/>
            <person name="Kodira C."/>
            <person name="Kretschmer M."/>
            <person name="Lappartient A."/>
            <person name="Leroch M."/>
            <person name="Levis C."/>
            <person name="Mauceli E."/>
            <person name="Neuveglise C."/>
            <person name="Oeser B."/>
            <person name="Pearson M."/>
            <person name="Poulain J."/>
            <person name="Poussereau N."/>
            <person name="Quesneville H."/>
            <person name="Rascle C."/>
            <person name="Schumacher J."/>
            <person name="Segurens B."/>
            <person name="Sexton A."/>
            <person name="Silva E."/>
            <person name="Sirven C."/>
            <person name="Soanes D.M."/>
            <person name="Talbot N.J."/>
            <person name="Templeton M."/>
            <person name="Yandava C."/>
            <person name="Yarden O."/>
            <person name="Zeng Q."/>
            <person name="Rollins J.A."/>
            <person name="Lebrun M.H."/>
            <person name="Dickman M."/>
        </authorList>
    </citation>
    <scope>NUCLEOTIDE SEQUENCE [LARGE SCALE GENOMIC DNA]</scope>
    <source>
        <strain evidence="3">ATCC 18683 / 1980 / Ss-1</strain>
    </source>
</reference>
<dbReference type="KEGG" id="ssl:SS1G_04324"/>
<dbReference type="EMBL" id="CH476625">
    <property type="protein sequence ID" value="EDO01849.1"/>
    <property type="molecule type" value="Genomic_DNA"/>
</dbReference>
<keyword evidence="3" id="KW-1185">Reference proteome</keyword>
<gene>
    <name evidence="2" type="ORF">SS1G_04324</name>
</gene>
<evidence type="ECO:0000313" key="2">
    <source>
        <dbReference type="EMBL" id="EDO01849.1"/>
    </source>
</evidence>
<keyword evidence="1" id="KW-1133">Transmembrane helix</keyword>
<proteinExistence type="predicted"/>
<keyword evidence="1" id="KW-0472">Membrane</keyword>
<sequence length="69" mass="8296">MYGTPYGRYVAHTNQLYGVEYVGLWRRRQRRGIDPIIFRLLAAGCKVRLLVFFWWFDEVVGFMYKCVGR</sequence>
<dbReference type="AlphaFoldDB" id="A7EG83"/>
<dbReference type="RefSeq" id="XP_001594517.1">
    <property type="nucleotide sequence ID" value="XM_001594467.1"/>
</dbReference>
<evidence type="ECO:0000256" key="1">
    <source>
        <dbReference type="SAM" id="Phobius"/>
    </source>
</evidence>
<organism evidence="2 3">
    <name type="scientific">Sclerotinia sclerotiorum (strain ATCC 18683 / 1980 / Ss-1)</name>
    <name type="common">White mold</name>
    <name type="synonym">Whetzelinia sclerotiorum</name>
    <dbReference type="NCBI Taxonomy" id="665079"/>
    <lineage>
        <taxon>Eukaryota</taxon>
        <taxon>Fungi</taxon>
        <taxon>Dikarya</taxon>
        <taxon>Ascomycota</taxon>
        <taxon>Pezizomycotina</taxon>
        <taxon>Leotiomycetes</taxon>
        <taxon>Helotiales</taxon>
        <taxon>Sclerotiniaceae</taxon>
        <taxon>Sclerotinia</taxon>
    </lineage>
</organism>
<evidence type="ECO:0000313" key="3">
    <source>
        <dbReference type="Proteomes" id="UP000001312"/>
    </source>
</evidence>
<accession>A7EG83</accession>